<sequence length="79" mass="9693">VEEFYMMYELTLMPFLKCYRLQKQGIVLDRNRKCCYMIRSNYSEIMFVILKEPIIDENIVDEFMKNDDIKKKNRIVKGR</sequence>
<protein>
    <submittedName>
        <fullName evidence="1">34170_t:CDS:1</fullName>
    </submittedName>
</protein>
<evidence type="ECO:0000313" key="2">
    <source>
        <dbReference type="Proteomes" id="UP000789920"/>
    </source>
</evidence>
<keyword evidence="2" id="KW-1185">Reference proteome</keyword>
<accession>A0ACA9S1G3</accession>
<feature type="non-terminal residue" evidence="1">
    <location>
        <position position="1"/>
    </location>
</feature>
<gene>
    <name evidence="1" type="ORF">RPERSI_LOCUS25322</name>
</gene>
<reference evidence="1" key="1">
    <citation type="submission" date="2021-06" db="EMBL/GenBank/DDBJ databases">
        <authorList>
            <person name="Kallberg Y."/>
            <person name="Tangrot J."/>
            <person name="Rosling A."/>
        </authorList>
    </citation>
    <scope>NUCLEOTIDE SEQUENCE</scope>
    <source>
        <strain evidence="1">MA461A</strain>
    </source>
</reference>
<dbReference type="EMBL" id="CAJVQC010083398">
    <property type="protein sequence ID" value="CAG8820271.1"/>
    <property type="molecule type" value="Genomic_DNA"/>
</dbReference>
<comment type="caution">
    <text evidence="1">The sequence shown here is derived from an EMBL/GenBank/DDBJ whole genome shotgun (WGS) entry which is preliminary data.</text>
</comment>
<name>A0ACA9S1G3_9GLOM</name>
<dbReference type="Proteomes" id="UP000789920">
    <property type="component" value="Unassembled WGS sequence"/>
</dbReference>
<feature type="non-terminal residue" evidence="1">
    <location>
        <position position="79"/>
    </location>
</feature>
<evidence type="ECO:0000313" key="1">
    <source>
        <dbReference type="EMBL" id="CAG8820271.1"/>
    </source>
</evidence>
<organism evidence="1 2">
    <name type="scientific">Racocetra persica</name>
    <dbReference type="NCBI Taxonomy" id="160502"/>
    <lineage>
        <taxon>Eukaryota</taxon>
        <taxon>Fungi</taxon>
        <taxon>Fungi incertae sedis</taxon>
        <taxon>Mucoromycota</taxon>
        <taxon>Glomeromycotina</taxon>
        <taxon>Glomeromycetes</taxon>
        <taxon>Diversisporales</taxon>
        <taxon>Gigasporaceae</taxon>
        <taxon>Racocetra</taxon>
    </lineage>
</organism>
<proteinExistence type="predicted"/>